<evidence type="ECO:0000256" key="6">
    <source>
        <dbReference type="ARBA" id="ARBA00022692"/>
    </source>
</evidence>
<keyword evidence="7 14" id="KW-0418">Kinase</keyword>
<keyword evidence="10 11" id="KW-0472">Membrane</keyword>
<evidence type="ECO:0000256" key="3">
    <source>
        <dbReference type="ARBA" id="ARBA00012438"/>
    </source>
</evidence>
<evidence type="ECO:0000259" key="12">
    <source>
        <dbReference type="PROSITE" id="PS50109"/>
    </source>
</evidence>
<dbReference type="AlphaFoldDB" id="H8GI30"/>
<dbReference type="PANTHER" id="PTHR45436:SF5">
    <property type="entry name" value="SENSOR HISTIDINE KINASE TRCS"/>
    <property type="match status" value="1"/>
</dbReference>
<dbReference type="EC" id="2.7.13.3" evidence="3"/>
<keyword evidence="15" id="KW-1185">Reference proteome</keyword>
<dbReference type="InterPro" id="IPR005467">
    <property type="entry name" value="His_kinase_dom"/>
</dbReference>
<feature type="domain" description="Histidine kinase" evidence="12">
    <location>
        <begin position="239"/>
        <end position="442"/>
    </location>
</feature>
<dbReference type="Pfam" id="PF02518">
    <property type="entry name" value="HATPase_c"/>
    <property type="match status" value="1"/>
</dbReference>
<sequence>MKSLQLRLAIALLISLLCAVSLLGWQTKRLIRQLAENTVVEHLEHDAEAIYSAVYADSPTTIALTHSDIEPVYSRLYSGHYYWVASRGQIIKSPSFGDNRLTLPTVVSGTRQWLYLAGPQHQPLLGMAFGYRKDGRAMTVAIAEDLSPTLVLIAEFEKRFSVIAAVFLLVLMLIQIAILRKGFRPLARLQKQMKALERGERSQIDTDVPQEISALVGEFNHLLTVLDQRMLRMRNSLADLAHALKTPLTVLQQLSREDAMRKYPEFGEILNTQTAHMLRLMERVLKRARLAGSGPAVAKFDIHQEIPALIQVMKNIYREKNLAIRFSAPPPYMLPIDREDMLELAGNLLDNACKWAKLSVDIKVECNESVHLIIEDDGPGVESSEIEKLMQRGSRLDESVNGHGLGLSIAKLIVEQYGGRLVLGRSNHLGGFYAEAIIHMSNLG</sequence>
<accession>H8GI30</accession>
<dbReference type="CDD" id="cd00082">
    <property type="entry name" value="HisKA"/>
    <property type="match status" value="1"/>
</dbReference>
<dbReference type="eggNOG" id="COG0642">
    <property type="taxonomic scope" value="Bacteria"/>
</dbReference>
<comment type="subcellular location">
    <subcellularLocation>
        <location evidence="2">Membrane</location>
    </subcellularLocation>
</comment>
<evidence type="ECO:0000259" key="13">
    <source>
        <dbReference type="PROSITE" id="PS50885"/>
    </source>
</evidence>
<keyword evidence="6 11" id="KW-0812">Transmembrane</keyword>
<dbReference type="InterPro" id="IPR050428">
    <property type="entry name" value="TCS_sensor_his_kinase"/>
</dbReference>
<feature type="transmembrane region" description="Helical" evidence="11">
    <location>
        <begin position="160"/>
        <end position="179"/>
    </location>
</feature>
<dbReference type="HOGENOM" id="CLU_000445_42_3_6"/>
<dbReference type="InterPro" id="IPR036890">
    <property type="entry name" value="HATPase_C_sf"/>
</dbReference>
<dbReference type="SMART" id="SM00387">
    <property type="entry name" value="HATPase_c"/>
    <property type="match status" value="1"/>
</dbReference>
<organism evidence="14 15">
    <name type="scientific">Methylomicrobium album BG8</name>
    <dbReference type="NCBI Taxonomy" id="686340"/>
    <lineage>
        <taxon>Bacteria</taxon>
        <taxon>Pseudomonadati</taxon>
        <taxon>Pseudomonadota</taxon>
        <taxon>Gammaproteobacteria</taxon>
        <taxon>Methylococcales</taxon>
        <taxon>Methylococcaceae</taxon>
        <taxon>Methylomicrobium</taxon>
    </lineage>
</organism>
<dbReference type="Gene3D" id="1.10.287.130">
    <property type="match status" value="1"/>
</dbReference>
<dbReference type="PANTHER" id="PTHR45436">
    <property type="entry name" value="SENSOR HISTIDINE KINASE YKOH"/>
    <property type="match status" value="1"/>
</dbReference>
<dbReference type="InterPro" id="IPR036097">
    <property type="entry name" value="HisK_dim/P_sf"/>
</dbReference>
<feature type="domain" description="HAMP" evidence="13">
    <location>
        <begin position="180"/>
        <end position="231"/>
    </location>
</feature>
<dbReference type="GO" id="GO:0005886">
    <property type="term" value="C:plasma membrane"/>
    <property type="evidence" value="ECO:0007669"/>
    <property type="project" value="TreeGrafter"/>
</dbReference>
<dbReference type="InterPro" id="IPR003660">
    <property type="entry name" value="HAMP_dom"/>
</dbReference>
<dbReference type="RefSeq" id="WP_005372641.1">
    <property type="nucleotide sequence ID" value="NZ_CM001475.1"/>
</dbReference>
<protein>
    <recommendedName>
        <fullName evidence="3">histidine kinase</fullName>
        <ecNumber evidence="3">2.7.13.3</ecNumber>
    </recommendedName>
</protein>
<evidence type="ECO:0000256" key="7">
    <source>
        <dbReference type="ARBA" id="ARBA00022777"/>
    </source>
</evidence>
<evidence type="ECO:0000256" key="11">
    <source>
        <dbReference type="SAM" id="Phobius"/>
    </source>
</evidence>
<evidence type="ECO:0000256" key="2">
    <source>
        <dbReference type="ARBA" id="ARBA00004370"/>
    </source>
</evidence>
<dbReference type="PRINTS" id="PR00344">
    <property type="entry name" value="BCTRLSENSOR"/>
</dbReference>
<dbReference type="STRING" id="686340.Metal_2453"/>
<dbReference type="InterPro" id="IPR003661">
    <property type="entry name" value="HisK_dim/P_dom"/>
</dbReference>
<keyword evidence="9" id="KW-0902">Two-component regulatory system</keyword>
<proteinExistence type="predicted"/>
<evidence type="ECO:0000256" key="1">
    <source>
        <dbReference type="ARBA" id="ARBA00000085"/>
    </source>
</evidence>
<dbReference type="Pfam" id="PF00672">
    <property type="entry name" value="HAMP"/>
    <property type="match status" value="1"/>
</dbReference>
<dbReference type="PROSITE" id="PS50885">
    <property type="entry name" value="HAMP"/>
    <property type="match status" value="1"/>
</dbReference>
<keyword evidence="4" id="KW-0597">Phosphoprotein</keyword>
<dbReference type="PROSITE" id="PS50109">
    <property type="entry name" value="HIS_KIN"/>
    <property type="match status" value="1"/>
</dbReference>
<reference evidence="14 15" key="1">
    <citation type="journal article" date="2013" name="Genome Announc.">
        <title>Genome Sequence of the Obligate Gammaproteobacterial Methanotroph Methylomicrobium album Strain BG8.</title>
        <authorList>
            <person name="Kits K.D."/>
            <person name="Kalyuzhnaya M.G."/>
            <person name="Klotz M.G."/>
            <person name="Jetten M.S."/>
            <person name="Op den Camp H.J."/>
            <person name="Vuilleumier S."/>
            <person name="Bringel F."/>
            <person name="Dispirito A.A."/>
            <person name="Murrell J.C."/>
            <person name="Bruce D."/>
            <person name="Cheng J.F."/>
            <person name="Copeland A."/>
            <person name="Goodwin L."/>
            <person name="Hauser L."/>
            <person name="Lajus A."/>
            <person name="Land M.L."/>
            <person name="Lapidus A."/>
            <person name="Lucas S."/>
            <person name="Medigue C."/>
            <person name="Pitluck S."/>
            <person name="Woyke T."/>
            <person name="Zeytun A."/>
            <person name="Stein L.Y."/>
        </authorList>
    </citation>
    <scope>NUCLEOTIDE SEQUENCE [LARGE SCALE GENOMIC DNA]</scope>
    <source>
        <strain evidence="14 15">BG8</strain>
    </source>
</reference>
<dbReference type="EMBL" id="CM001475">
    <property type="protein sequence ID" value="EIC30174.1"/>
    <property type="molecule type" value="Genomic_DNA"/>
</dbReference>
<evidence type="ECO:0000313" key="14">
    <source>
        <dbReference type="EMBL" id="EIC30174.1"/>
    </source>
</evidence>
<dbReference type="InterPro" id="IPR003594">
    <property type="entry name" value="HATPase_dom"/>
</dbReference>
<evidence type="ECO:0000313" key="15">
    <source>
        <dbReference type="Proteomes" id="UP000005090"/>
    </source>
</evidence>
<name>H8GI30_METAL</name>
<dbReference type="SUPFAM" id="SSF47384">
    <property type="entry name" value="Homodimeric domain of signal transducing histidine kinase"/>
    <property type="match status" value="1"/>
</dbReference>
<dbReference type="Gene3D" id="3.30.565.10">
    <property type="entry name" value="Histidine kinase-like ATPase, C-terminal domain"/>
    <property type="match status" value="1"/>
</dbReference>
<dbReference type="SUPFAM" id="SSF55874">
    <property type="entry name" value="ATPase domain of HSP90 chaperone/DNA topoisomerase II/histidine kinase"/>
    <property type="match status" value="1"/>
</dbReference>
<evidence type="ECO:0000256" key="10">
    <source>
        <dbReference type="ARBA" id="ARBA00023136"/>
    </source>
</evidence>
<evidence type="ECO:0000256" key="4">
    <source>
        <dbReference type="ARBA" id="ARBA00022553"/>
    </source>
</evidence>
<evidence type="ECO:0000256" key="9">
    <source>
        <dbReference type="ARBA" id="ARBA00023012"/>
    </source>
</evidence>
<keyword evidence="5" id="KW-0808">Transferase</keyword>
<evidence type="ECO:0000256" key="8">
    <source>
        <dbReference type="ARBA" id="ARBA00022989"/>
    </source>
</evidence>
<gene>
    <name evidence="14" type="ORF">Metal_2453</name>
</gene>
<dbReference type="Proteomes" id="UP000005090">
    <property type="component" value="Chromosome"/>
</dbReference>
<comment type="catalytic activity">
    <reaction evidence="1">
        <text>ATP + protein L-histidine = ADP + protein N-phospho-L-histidine.</text>
        <dbReference type="EC" id="2.7.13.3"/>
    </reaction>
</comment>
<dbReference type="GO" id="GO:0000155">
    <property type="term" value="F:phosphorelay sensor kinase activity"/>
    <property type="evidence" value="ECO:0007669"/>
    <property type="project" value="InterPro"/>
</dbReference>
<evidence type="ECO:0000256" key="5">
    <source>
        <dbReference type="ARBA" id="ARBA00022679"/>
    </source>
</evidence>
<keyword evidence="8 11" id="KW-1133">Transmembrane helix</keyword>
<dbReference type="InterPro" id="IPR004358">
    <property type="entry name" value="Sig_transdc_His_kin-like_C"/>
</dbReference>